<gene>
    <name evidence="1" type="ORF">GCM10022255_011340</name>
</gene>
<dbReference type="InterPro" id="IPR006311">
    <property type="entry name" value="TAT_signal"/>
</dbReference>
<dbReference type="PROSITE" id="PS51318">
    <property type="entry name" value="TAT"/>
    <property type="match status" value="1"/>
</dbReference>
<comment type="caution">
    <text evidence="1">The sequence shown here is derived from an EMBL/GenBank/DDBJ whole genome shotgun (WGS) entry which is preliminary data.</text>
</comment>
<name>A0ABP8CZJ7_9ACTN</name>
<keyword evidence="2" id="KW-1185">Reference proteome</keyword>
<sequence>MTRTRRWILAGAALAALVAAGAVWWALRTSDRPPAARGAAASDDSVQAVDSLVSRLPEAFAAGDSGVLSSAARERGIDLRQALPAGAKLAMDRSTWRRTGAIGSATVTMTVAGRPPVRFVVVVIREDGAWKVSGTYDVAAA</sequence>
<protein>
    <recommendedName>
        <fullName evidence="3">DUF4878 domain-containing protein</fullName>
    </recommendedName>
</protein>
<organism evidence="1 2">
    <name type="scientific">Dactylosporangium darangshiense</name>
    <dbReference type="NCBI Taxonomy" id="579108"/>
    <lineage>
        <taxon>Bacteria</taxon>
        <taxon>Bacillati</taxon>
        <taxon>Actinomycetota</taxon>
        <taxon>Actinomycetes</taxon>
        <taxon>Micromonosporales</taxon>
        <taxon>Micromonosporaceae</taxon>
        <taxon>Dactylosporangium</taxon>
    </lineage>
</organism>
<dbReference type="EMBL" id="BAABAT010000002">
    <property type="protein sequence ID" value="GAA4245162.1"/>
    <property type="molecule type" value="Genomic_DNA"/>
</dbReference>
<accession>A0ABP8CZJ7</accession>
<reference evidence="2" key="1">
    <citation type="journal article" date="2019" name="Int. J. Syst. Evol. Microbiol.">
        <title>The Global Catalogue of Microorganisms (GCM) 10K type strain sequencing project: providing services to taxonomists for standard genome sequencing and annotation.</title>
        <authorList>
            <consortium name="The Broad Institute Genomics Platform"/>
            <consortium name="The Broad Institute Genome Sequencing Center for Infectious Disease"/>
            <person name="Wu L."/>
            <person name="Ma J."/>
        </authorList>
    </citation>
    <scope>NUCLEOTIDE SEQUENCE [LARGE SCALE GENOMIC DNA]</scope>
    <source>
        <strain evidence="2">JCM 17441</strain>
    </source>
</reference>
<dbReference type="RefSeq" id="WP_345121946.1">
    <property type="nucleotide sequence ID" value="NZ_BAABAT010000002.1"/>
</dbReference>
<evidence type="ECO:0000313" key="1">
    <source>
        <dbReference type="EMBL" id="GAA4245162.1"/>
    </source>
</evidence>
<evidence type="ECO:0008006" key="3">
    <source>
        <dbReference type="Google" id="ProtNLM"/>
    </source>
</evidence>
<evidence type="ECO:0000313" key="2">
    <source>
        <dbReference type="Proteomes" id="UP001500620"/>
    </source>
</evidence>
<proteinExistence type="predicted"/>
<dbReference type="Proteomes" id="UP001500620">
    <property type="component" value="Unassembled WGS sequence"/>
</dbReference>